<reference evidence="1 2" key="1">
    <citation type="submission" date="2008-06" db="EMBL/GenBank/DDBJ databases">
        <authorList>
            <person name="Smith A.L."/>
            <person name="Paladin E.C."/>
            <person name="Jacobs-Sera D."/>
            <person name="Hendirx R.W."/>
            <person name="Hatfull G.F."/>
        </authorList>
    </citation>
    <scope>NUCLEOTIDE SEQUENCE [LARGE SCALE GENOMIC DNA]</scope>
</reference>
<dbReference type="Proteomes" id="UP000001849">
    <property type="component" value="Segment"/>
</dbReference>
<evidence type="ECO:0000313" key="2">
    <source>
        <dbReference type="Proteomes" id="UP000001849"/>
    </source>
</evidence>
<dbReference type="EMBL" id="EU826466">
    <property type="protein sequence ID" value="ACH62143.1"/>
    <property type="molecule type" value="Genomic_DNA"/>
</dbReference>
<evidence type="ECO:0008006" key="3">
    <source>
        <dbReference type="Google" id="ProtNLM"/>
    </source>
</evidence>
<name>B5LJE6_9CAUD</name>
<dbReference type="RefSeq" id="YP_002225053.1">
    <property type="nucleotide sequence ID" value="NC_011273.1"/>
</dbReference>
<accession>B5LJE6</accession>
<dbReference type="KEGG" id="vg:6920848"/>
<sequence>MAYKDPSDPRLLEKRRAHYYANKQPYLDRAKAQRTAMSVWARQLKSGPCTDCGGTFHHFQMDWDHIGDDKEFDVGKAVRIGYGKKRILAEIAKCELVCANCHRLRTWRRLHPEDE</sequence>
<evidence type="ECO:0000313" key="1">
    <source>
        <dbReference type="EMBL" id="ACH62143.1"/>
    </source>
</evidence>
<proteinExistence type="predicted"/>
<protein>
    <recommendedName>
        <fullName evidence="3">HNH endonuclease</fullName>
    </recommendedName>
</protein>
<keyword evidence="2" id="KW-1185">Reference proteome</keyword>
<dbReference type="GeneID" id="6920848"/>
<organism evidence="1 2">
    <name type="scientific">Mycobacterium phage Myrna</name>
    <dbReference type="NCBI Taxonomy" id="546805"/>
    <lineage>
        <taxon>Viruses</taxon>
        <taxon>Duplodnaviria</taxon>
        <taxon>Heunggongvirae</taxon>
        <taxon>Uroviricota</taxon>
        <taxon>Caudoviricetes</taxon>
        <taxon>Ceeclamvirinae</taxon>
        <taxon>Myrnavirus</taxon>
        <taxon>Myrnavirus myrna</taxon>
    </lineage>
</organism>
<gene>
    <name evidence="1" type="primary">144</name>
    <name evidence="1" type="ORF">MYRNA_144</name>
</gene>
<dbReference type="OrthoDB" id="25105at10239"/>